<organism evidence="3 4">
    <name type="scientific">Agrocybe chaxingu</name>
    <dbReference type="NCBI Taxonomy" id="84603"/>
    <lineage>
        <taxon>Eukaryota</taxon>
        <taxon>Fungi</taxon>
        <taxon>Dikarya</taxon>
        <taxon>Basidiomycota</taxon>
        <taxon>Agaricomycotina</taxon>
        <taxon>Agaricomycetes</taxon>
        <taxon>Agaricomycetidae</taxon>
        <taxon>Agaricales</taxon>
        <taxon>Agaricineae</taxon>
        <taxon>Strophariaceae</taxon>
        <taxon>Agrocybe</taxon>
    </lineage>
</organism>
<dbReference type="InterPro" id="IPR001650">
    <property type="entry name" value="Helicase_C-like"/>
</dbReference>
<feature type="domain" description="Helicase C-terminal" evidence="2">
    <location>
        <begin position="29"/>
        <end position="213"/>
    </location>
</feature>
<name>A0A9W8JQF7_9AGAR</name>
<reference evidence="3" key="1">
    <citation type="submission" date="2022-07" db="EMBL/GenBank/DDBJ databases">
        <title>Genome Sequence of Agrocybe chaxingu.</title>
        <authorList>
            <person name="Buettner E."/>
        </authorList>
    </citation>
    <scope>NUCLEOTIDE SEQUENCE</scope>
    <source>
        <strain evidence="3">MP-N11</strain>
    </source>
</reference>
<dbReference type="OrthoDB" id="3269685at2759"/>
<sequence length="441" mass="49268">MLLIAPTKALELSMEENMIGFGVKALVINADAHIATRKENRNLWQEAREGPLILILSPEELKTNEKALEQKMENIADRIRLYNSLNWPSYNAETLEFLNNNAEASITIATDVLSVGWDSKNTRDAIILGEPDDVDEFVQKIGRIGRNLRGIKPRAFLYFTSTALATAQAVVDTDPGCAPTPSQHSGASTKRSMDISMARLLLAECKSAELDNLYENPINTPCSCKICQEHPPVPKPSTCNCSGCIPETETQVSSTETRSTSKPRTKSRAKPGEGISLEMKTLGETDLKVLRRDIFRSVNSPEFDDIPPYEFLPEGTIKTLVKSTYKLDTLDDVARILAGNRYVSGFHQEILDRVQRLRPVFAKKREEAKEAKAAKKAQVHTSTADSLDSESESEDSDEEDFESEEYFTVQPVSPEAEDDPSASIEIRHQSITWRINPRWVH</sequence>
<accession>A0A9W8JQF7</accession>
<gene>
    <name evidence="3" type="ORF">NLJ89_g10800</name>
</gene>
<feature type="compositionally biased region" description="Polar residues" evidence="1">
    <location>
        <begin position="250"/>
        <end position="260"/>
    </location>
</feature>
<dbReference type="EMBL" id="JANKHO010002127">
    <property type="protein sequence ID" value="KAJ3494471.1"/>
    <property type="molecule type" value="Genomic_DNA"/>
</dbReference>
<dbReference type="Pfam" id="PF00271">
    <property type="entry name" value="Helicase_C"/>
    <property type="match status" value="1"/>
</dbReference>
<proteinExistence type="predicted"/>
<dbReference type="Proteomes" id="UP001148786">
    <property type="component" value="Unassembled WGS sequence"/>
</dbReference>
<feature type="region of interest" description="Disordered" evidence="1">
    <location>
        <begin position="369"/>
        <end position="427"/>
    </location>
</feature>
<protein>
    <recommendedName>
        <fullName evidence="2">Helicase C-terminal domain-containing protein</fullName>
    </recommendedName>
</protein>
<evidence type="ECO:0000313" key="4">
    <source>
        <dbReference type="Proteomes" id="UP001148786"/>
    </source>
</evidence>
<dbReference type="PROSITE" id="PS51194">
    <property type="entry name" value="HELICASE_CTER"/>
    <property type="match status" value="1"/>
</dbReference>
<keyword evidence="4" id="KW-1185">Reference proteome</keyword>
<dbReference type="InterPro" id="IPR027417">
    <property type="entry name" value="P-loop_NTPase"/>
</dbReference>
<dbReference type="AlphaFoldDB" id="A0A9W8JQF7"/>
<feature type="compositionally biased region" description="Acidic residues" evidence="1">
    <location>
        <begin position="387"/>
        <end position="405"/>
    </location>
</feature>
<feature type="region of interest" description="Disordered" evidence="1">
    <location>
        <begin position="250"/>
        <end position="272"/>
    </location>
</feature>
<evidence type="ECO:0000313" key="3">
    <source>
        <dbReference type="EMBL" id="KAJ3494471.1"/>
    </source>
</evidence>
<dbReference type="SUPFAM" id="SSF52540">
    <property type="entry name" value="P-loop containing nucleoside triphosphate hydrolases"/>
    <property type="match status" value="1"/>
</dbReference>
<evidence type="ECO:0000259" key="2">
    <source>
        <dbReference type="PROSITE" id="PS51194"/>
    </source>
</evidence>
<comment type="caution">
    <text evidence="3">The sequence shown here is derived from an EMBL/GenBank/DDBJ whole genome shotgun (WGS) entry which is preliminary data.</text>
</comment>
<dbReference type="Gene3D" id="3.40.50.300">
    <property type="entry name" value="P-loop containing nucleotide triphosphate hydrolases"/>
    <property type="match status" value="1"/>
</dbReference>
<evidence type="ECO:0000256" key="1">
    <source>
        <dbReference type="SAM" id="MobiDB-lite"/>
    </source>
</evidence>
<dbReference type="CDD" id="cd18785">
    <property type="entry name" value="SF2_C"/>
    <property type="match status" value="1"/>
</dbReference>